<keyword evidence="9" id="KW-0378">Hydrolase</keyword>
<evidence type="ECO:0000256" key="7">
    <source>
        <dbReference type="ARBA" id="ARBA00022750"/>
    </source>
</evidence>
<dbReference type="SUPFAM" id="SSF56672">
    <property type="entry name" value="DNA/RNA polymerases"/>
    <property type="match status" value="1"/>
</dbReference>
<evidence type="ECO:0000256" key="8">
    <source>
        <dbReference type="ARBA" id="ARBA00022759"/>
    </source>
</evidence>
<evidence type="ECO:0000256" key="2">
    <source>
        <dbReference type="ARBA" id="ARBA00012180"/>
    </source>
</evidence>
<name>A0A3M0JWQ1_HIRRU</name>
<dbReference type="SUPFAM" id="SSF47353">
    <property type="entry name" value="Retrovirus capsid dimerization domain-like"/>
    <property type="match status" value="1"/>
</dbReference>
<evidence type="ECO:0000256" key="12">
    <source>
        <dbReference type="PROSITE-ProRule" id="PRU00450"/>
    </source>
</evidence>
<keyword evidence="17" id="KW-1185">Reference proteome</keyword>
<dbReference type="Pfam" id="PF00078">
    <property type="entry name" value="RVT_1"/>
    <property type="match status" value="1"/>
</dbReference>
<evidence type="ECO:0000313" key="16">
    <source>
        <dbReference type="EMBL" id="RMC03574.1"/>
    </source>
</evidence>
<evidence type="ECO:0000256" key="4">
    <source>
        <dbReference type="ARBA" id="ARBA00022695"/>
    </source>
</evidence>
<dbReference type="GO" id="GO:0008270">
    <property type="term" value="F:zinc ion binding"/>
    <property type="evidence" value="ECO:0007669"/>
    <property type="project" value="UniProtKB-KW"/>
</dbReference>
<keyword evidence="3" id="KW-0808">Transferase</keyword>
<dbReference type="Gene3D" id="1.10.1200.30">
    <property type="match status" value="1"/>
</dbReference>
<dbReference type="GO" id="GO:0035613">
    <property type="term" value="F:RNA stem-loop binding"/>
    <property type="evidence" value="ECO:0007669"/>
    <property type="project" value="TreeGrafter"/>
</dbReference>
<dbReference type="Gene3D" id="1.10.10.200">
    <property type="match status" value="1"/>
</dbReference>
<keyword evidence="7" id="KW-0645">Protease</keyword>
<keyword evidence="4" id="KW-0548">Nucleotidyltransferase</keyword>
<keyword evidence="10" id="KW-0695">RNA-directed DNA polymerase</keyword>
<dbReference type="InterPro" id="IPR008916">
    <property type="entry name" value="Retrov_capsid_C"/>
</dbReference>
<dbReference type="GO" id="GO:0003964">
    <property type="term" value="F:RNA-directed DNA polymerase activity"/>
    <property type="evidence" value="ECO:0007669"/>
    <property type="project" value="UniProtKB-KW"/>
</dbReference>
<keyword evidence="12" id="KW-0862">Zinc</keyword>
<dbReference type="Gene3D" id="3.30.70.270">
    <property type="match status" value="1"/>
</dbReference>
<dbReference type="InterPro" id="IPR017856">
    <property type="entry name" value="Integrase-like_N"/>
</dbReference>
<accession>A0A3M0JWQ1</accession>
<evidence type="ECO:0000256" key="3">
    <source>
        <dbReference type="ARBA" id="ARBA00022679"/>
    </source>
</evidence>
<dbReference type="Gene3D" id="1.10.375.10">
    <property type="entry name" value="Human Immunodeficiency Virus Type 1 Capsid Protein"/>
    <property type="match status" value="1"/>
</dbReference>
<feature type="domain" description="Reverse transcriptase" evidence="15">
    <location>
        <begin position="292"/>
        <end position="481"/>
    </location>
</feature>
<comment type="caution">
    <text evidence="16">The sequence shown here is derived from an EMBL/GenBank/DDBJ whole genome shotgun (WGS) entry which is preliminary data.</text>
</comment>
<dbReference type="EMBL" id="QRBI01000130">
    <property type="protein sequence ID" value="RMC03574.1"/>
    <property type="molecule type" value="Genomic_DNA"/>
</dbReference>
<evidence type="ECO:0000259" key="15">
    <source>
        <dbReference type="PROSITE" id="PS50878"/>
    </source>
</evidence>
<evidence type="ECO:0000256" key="13">
    <source>
        <dbReference type="SAM" id="Coils"/>
    </source>
</evidence>
<dbReference type="InterPro" id="IPR043502">
    <property type="entry name" value="DNA/RNA_pol_sf"/>
</dbReference>
<dbReference type="InterPro" id="IPR003308">
    <property type="entry name" value="Integrase_Zn-bd_dom_N"/>
</dbReference>
<dbReference type="Pfam" id="PF19317">
    <property type="entry name" value="Gag_p24_C"/>
    <property type="match status" value="1"/>
</dbReference>
<evidence type="ECO:0000256" key="6">
    <source>
        <dbReference type="ARBA" id="ARBA00022723"/>
    </source>
</evidence>
<dbReference type="GO" id="GO:0004523">
    <property type="term" value="F:RNA-DNA hybrid ribonuclease activity"/>
    <property type="evidence" value="ECO:0007669"/>
    <property type="project" value="UniProtKB-EC"/>
</dbReference>
<dbReference type="InterPro" id="IPR000477">
    <property type="entry name" value="RT_dom"/>
</dbReference>
<comment type="similarity">
    <text evidence="1">Belongs to the beta type-B retroviral polymerase family. HERV class-II K(HML-2) pol subfamily.</text>
</comment>
<dbReference type="PANTHER" id="PTHR41694">
    <property type="entry name" value="ENDOGENOUS RETROVIRUS GROUP K MEMBER POL PROTEIN"/>
    <property type="match status" value="1"/>
</dbReference>
<reference evidence="16 17" key="1">
    <citation type="submission" date="2018-07" db="EMBL/GenBank/DDBJ databases">
        <title>A high quality draft genome assembly of the barn swallow (H. rustica rustica).</title>
        <authorList>
            <person name="Formenti G."/>
            <person name="Chiara M."/>
            <person name="Poveda L."/>
            <person name="Francoijs K.-J."/>
            <person name="Bonisoli-Alquati A."/>
            <person name="Canova L."/>
            <person name="Gianfranceschi L."/>
            <person name="Horner D.S."/>
            <person name="Saino N."/>
        </authorList>
    </citation>
    <scope>NUCLEOTIDE SEQUENCE [LARGE SCALE GENOMIC DNA]</scope>
    <source>
        <strain evidence="16">Chelidonia</strain>
        <tissue evidence="16">Blood</tissue>
    </source>
</reference>
<gene>
    <name evidence="16" type="ORF">DUI87_19749</name>
</gene>
<dbReference type="OrthoDB" id="548799at2759"/>
<dbReference type="GO" id="GO:0004190">
    <property type="term" value="F:aspartic-type endopeptidase activity"/>
    <property type="evidence" value="ECO:0007669"/>
    <property type="project" value="UniProtKB-KW"/>
</dbReference>
<keyword evidence="8" id="KW-0255">Endonuclease</keyword>
<proteinExistence type="inferred from homology"/>
<keyword evidence="12" id="KW-0863">Zinc-finger</keyword>
<sequence>MGRSDDGDGEAKMEDGLYPLRKVPMANPEQSPIGDVSVPLNTGDVREFKKEMGRLLEDPIGVAERLDPFLGPNIYTWVELQSILGILFTMEEREMIRHSGMRVWDRECQGPDQGNQKWPMQDPGWNNQNERHRLEYLCGDGEWVAALKQAQEIPLAVLEHIKETAFKAFFPIQPDGSFQPYSKIKHLPSEPFVTFVERLTRAVELRVMNEGAQEQVLEEMALTNANEQCKAAILSLPMEPAPTLDDMLHAAATEERPTQKLNWKTDSPVWVEQWPLSKEQLKVLQELVDEQLAKGHIVETTSPWNSPVFVIKKANKGKWRLLHDLHQINNVIEDMGSLQPGMPSPAMLPQNWNLAIIDIKDCFFQIPLHPDDDPHFTFSVPTLNRKAPRKRYHWKFLPQGMKNSPSICQWYLSSLLSPVHAAVGEAIILHYMDDVLVCAPSDDLLSHVLDLTINSLVAAGFDLQEEKILRMPPWKYLGLETGKQTTVPQKLVVKNNIKTIADVQQLCGSLNWMAPLPDIFGQAKISHQLFHQNAPDLVRQFHLTREQARAIVSMCPLCQQHALPALSAGAIPRGLNSCEVWQTDVTHIMSFGRQRLIHPVIQGMQMTAMPIDPELAAKGKPNPLMILKARPTHTQKKEPKEILTEHRDYSSTRDVNQFETECEKLDEAREMLEKLEPEMRERENLDYWEYRRNRDSVLIKKQESI</sequence>
<keyword evidence="7" id="KW-0064">Aspartyl protease</keyword>
<protein>
    <recommendedName>
        <fullName evidence="2">ribonuclease H</fullName>
        <ecNumber evidence="2">3.1.26.4</ecNumber>
    </recommendedName>
</protein>
<evidence type="ECO:0000259" key="14">
    <source>
        <dbReference type="PROSITE" id="PS50876"/>
    </source>
</evidence>
<organism evidence="16 17">
    <name type="scientific">Hirundo rustica rustica</name>
    <dbReference type="NCBI Taxonomy" id="333673"/>
    <lineage>
        <taxon>Eukaryota</taxon>
        <taxon>Metazoa</taxon>
        <taxon>Chordata</taxon>
        <taxon>Craniata</taxon>
        <taxon>Vertebrata</taxon>
        <taxon>Euteleostomi</taxon>
        <taxon>Archelosauria</taxon>
        <taxon>Archosauria</taxon>
        <taxon>Dinosauria</taxon>
        <taxon>Saurischia</taxon>
        <taxon>Theropoda</taxon>
        <taxon>Coelurosauria</taxon>
        <taxon>Aves</taxon>
        <taxon>Neognathae</taxon>
        <taxon>Neoaves</taxon>
        <taxon>Telluraves</taxon>
        <taxon>Australaves</taxon>
        <taxon>Passeriformes</taxon>
        <taxon>Sylvioidea</taxon>
        <taxon>Hirundinidae</taxon>
        <taxon>Hirundo</taxon>
    </lineage>
</organism>
<keyword evidence="11" id="KW-0511">Multifunctional enzyme</keyword>
<evidence type="ECO:0000256" key="5">
    <source>
        <dbReference type="ARBA" id="ARBA00022722"/>
    </source>
</evidence>
<dbReference type="InterPro" id="IPR043128">
    <property type="entry name" value="Rev_trsase/Diguanyl_cyclase"/>
</dbReference>
<dbReference type="GO" id="GO:0016032">
    <property type="term" value="P:viral process"/>
    <property type="evidence" value="ECO:0007669"/>
    <property type="project" value="InterPro"/>
</dbReference>
<dbReference type="Proteomes" id="UP000269221">
    <property type="component" value="Unassembled WGS sequence"/>
</dbReference>
<dbReference type="Pfam" id="PF02022">
    <property type="entry name" value="Integrase_Zn"/>
    <property type="match status" value="1"/>
</dbReference>
<dbReference type="Gene3D" id="3.10.10.10">
    <property type="entry name" value="HIV Type 1 Reverse Transcriptase, subunit A, domain 1"/>
    <property type="match status" value="1"/>
</dbReference>
<dbReference type="STRING" id="333673.A0A3M0JWQ1"/>
<dbReference type="PROSITE" id="PS50876">
    <property type="entry name" value="ZF_INTEGRASE"/>
    <property type="match status" value="1"/>
</dbReference>
<dbReference type="SUPFAM" id="SSF47943">
    <property type="entry name" value="Retrovirus capsid protein, N-terminal core domain"/>
    <property type="match status" value="1"/>
</dbReference>
<keyword evidence="5" id="KW-0540">Nuclease</keyword>
<dbReference type="PANTHER" id="PTHR41694:SF3">
    <property type="entry name" value="RNA-DIRECTED DNA POLYMERASE-RELATED"/>
    <property type="match status" value="1"/>
</dbReference>
<dbReference type="PROSITE" id="PS50878">
    <property type="entry name" value="RT_POL"/>
    <property type="match status" value="1"/>
</dbReference>
<feature type="coiled-coil region" evidence="13">
    <location>
        <begin position="655"/>
        <end position="685"/>
    </location>
</feature>
<evidence type="ECO:0000256" key="9">
    <source>
        <dbReference type="ARBA" id="ARBA00022801"/>
    </source>
</evidence>
<evidence type="ECO:0000256" key="11">
    <source>
        <dbReference type="ARBA" id="ARBA00023268"/>
    </source>
</evidence>
<dbReference type="InterPro" id="IPR045345">
    <property type="entry name" value="Gag_p24_C"/>
</dbReference>
<dbReference type="AlphaFoldDB" id="A0A3M0JWQ1"/>
<keyword evidence="6" id="KW-0479">Metal-binding</keyword>
<dbReference type="EC" id="3.1.26.4" evidence="2"/>
<evidence type="ECO:0000313" key="17">
    <source>
        <dbReference type="Proteomes" id="UP000269221"/>
    </source>
</evidence>
<evidence type="ECO:0000256" key="10">
    <source>
        <dbReference type="ARBA" id="ARBA00022918"/>
    </source>
</evidence>
<keyword evidence="13" id="KW-0175">Coiled coil</keyword>
<dbReference type="InterPro" id="IPR008919">
    <property type="entry name" value="Retrov_capsid_N"/>
</dbReference>
<feature type="domain" description="Integrase-type" evidence="14">
    <location>
        <begin position="518"/>
        <end position="559"/>
    </location>
</feature>
<evidence type="ECO:0000256" key="1">
    <source>
        <dbReference type="ARBA" id="ARBA00010879"/>
    </source>
</evidence>